<reference evidence="2" key="2">
    <citation type="submission" date="2021-04" db="EMBL/GenBank/DDBJ databases">
        <authorList>
            <person name="Gilroy R."/>
        </authorList>
    </citation>
    <scope>NUCLEOTIDE SEQUENCE</scope>
    <source>
        <strain evidence="2">ChiHecec1B25-7008</strain>
    </source>
</reference>
<evidence type="ECO:0008006" key="4">
    <source>
        <dbReference type="Google" id="ProtNLM"/>
    </source>
</evidence>
<reference evidence="2" key="1">
    <citation type="journal article" date="2021" name="PeerJ">
        <title>Extensive microbial diversity within the chicken gut microbiome revealed by metagenomics and culture.</title>
        <authorList>
            <person name="Gilroy R."/>
            <person name="Ravi A."/>
            <person name="Getino M."/>
            <person name="Pursley I."/>
            <person name="Horton D.L."/>
            <person name="Alikhan N.F."/>
            <person name="Baker D."/>
            <person name="Gharbi K."/>
            <person name="Hall N."/>
            <person name="Watson M."/>
            <person name="Adriaenssens E.M."/>
            <person name="Foster-Nyarko E."/>
            <person name="Jarju S."/>
            <person name="Secka A."/>
            <person name="Antonio M."/>
            <person name="Oren A."/>
            <person name="Chaudhuri R.R."/>
            <person name="La Ragione R."/>
            <person name="Hildebrand F."/>
            <person name="Pallen M.J."/>
        </authorList>
    </citation>
    <scope>NUCLEOTIDE SEQUENCE</scope>
    <source>
        <strain evidence="2">ChiHecec1B25-7008</strain>
    </source>
</reference>
<gene>
    <name evidence="2" type="ORF">H9785_04710</name>
</gene>
<comment type="caution">
    <text evidence="2">The sequence shown here is derived from an EMBL/GenBank/DDBJ whole genome shotgun (WGS) entry which is preliminary data.</text>
</comment>
<sequence length="188" mass="21265">MKRIVLSMLLALGSVAFCMAQEMQEVVYLKNGSIIRGTIIEQVPDKSLKIQTNDGSIFAYEMAEVEKISKEQTTTSLQRKRSAAVQNRNGVQRGYRGFVELGYTVGTSDWDDTNRIEFATSHGYQFNPYFYAGLGIGVHYYHENAEVGIPIFADLRTDILNNWITPYVDLKIGYTVNDGTRGFICRPR</sequence>
<dbReference type="EMBL" id="DWZE01000059">
    <property type="protein sequence ID" value="HJA83253.1"/>
    <property type="molecule type" value="Genomic_DNA"/>
</dbReference>
<feature type="signal peptide" evidence="1">
    <location>
        <begin position="1"/>
        <end position="20"/>
    </location>
</feature>
<organism evidence="2 3">
    <name type="scientific">Candidatus Bacteroides intestinavium</name>
    <dbReference type="NCBI Taxonomy" id="2838469"/>
    <lineage>
        <taxon>Bacteria</taxon>
        <taxon>Pseudomonadati</taxon>
        <taxon>Bacteroidota</taxon>
        <taxon>Bacteroidia</taxon>
        <taxon>Bacteroidales</taxon>
        <taxon>Bacteroidaceae</taxon>
        <taxon>Bacteroides</taxon>
    </lineage>
</organism>
<accession>A0A9D2KST5</accession>
<dbReference type="Proteomes" id="UP000823860">
    <property type="component" value="Unassembled WGS sequence"/>
</dbReference>
<protein>
    <recommendedName>
        <fullName evidence="4">DUF3575 domain-containing protein</fullName>
    </recommendedName>
</protein>
<proteinExistence type="predicted"/>
<feature type="chain" id="PRO_5039116561" description="DUF3575 domain-containing protein" evidence="1">
    <location>
        <begin position="21"/>
        <end position="188"/>
    </location>
</feature>
<keyword evidence="1" id="KW-0732">Signal</keyword>
<dbReference type="AlphaFoldDB" id="A0A9D2KST5"/>
<evidence type="ECO:0000313" key="3">
    <source>
        <dbReference type="Proteomes" id="UP000823860"/>
    </source>
</evidence>
<evidence type="ECO:0000256" key="1">
    <source>
        <dbReference type="SAM" id="SignalP"/>
    </source>
</evidence>
<evidence type="ECO:0000313" key="2">
    <source>
        <dbReference type="EMBL" id="HJA83253.1"/>
    </source>
</evidence>
<name>A0A9D2KST5_9BACE</name>